<comment type="caution">
    <text evidence="1">The sequence shown here is derived from an EMBL/GenBank/DDBJ whole genome shotgun (WGS) entry which is preliminary data.</text>
</comment>
<gene>
    <name evidence="1" type="ORF">ACFFGN_08990</name>
</gene>
<keyword evidence="2" id="KW-1185">Reference proteome</keyword>
<dbReference type="Proteomes" id="UP001589890">
    <property type="component" value="Unassembled WGS sequence"/>
</dbReference>
<proteinExistence type="predicted"/>
<sequence length="113" mass="11907">MRVIPGELESPEADLEYDDCDGGIYPGSRGSLGLLAAGTPLTRASCEAAALRKPIGDSRSVHTMKVNDVLCAVTDEKKVAAAVIKKLGAPWGDGPSEGPRQPTIYLAVTRWAQ</sequence>
<accession>A0ABV6QKF5</accession>
<name>A0ABV6QKF5_9ACTN</name>
<organism evidence="1 2">
    <name type="scientific">Kribbella deserti</name>
    <dbReference type="NCBI Taxonomy" id="1926257"/>
    <lineage>
        <taxon>Bacteria</taxon>
        <taxon>Bacillati</taxon>
        <taxon>Actinomycetota</taxon>
        <taxon>Actinomycetes</taxon>
        <taxon>Propionibacteriales</taxon>
        <taxon>Kribbellaceae</taxon>
        <taxon>Kribbella</taxon>
    </lineage>
</organism>
<evidence type="ECO:0000313" key="2">
    <source>
        <dbReference type="Proteomes" id="UP001589890"/>
    </source>
</evidence>
<reference evidence="1 2" key="1">
    <citation type="submission" date="2024-09" db="EMBL/GenBank/DDBJ databases">
        <authorList>
            <person name="Sun Q."/>
            <person name="Mori K."/>
        </authorList>
    </citation>
    <scope>NUCLEOTIDE SEQUENCE [LARGE SCALE GENOMIC DNA]</scope>
    <source>
        <strain evidence="1 2">CGMCC 1.15906</strain>
    </source>
</reference>
<protein>
    <submittedName>
        <fullName evidence="1">Uncharacterized protein</fullName>
    </submittedName>
</protein>
<dbReference type="RefSeq" id="WP_380045161.1">
    <property type="nucleotide sequence ID" value="NZ_JBHLTC010000010.1"/>
</dbReference>
<dbReference type="EMBL" id="JBHLTC010000010">
    <property type="protein sequence ID" value="MFC0624197.1"/>
    <property type="molecule type" value="Genomic_DNA"/>
</dbReference>
<evidence type="ECO:0000313" key="1">
    <source>
        <dbReference type="EMBL" id="MFC0624197.1"/>
    </source>
</evidence>